<name>A0A0K0DF89_ANGCA</name>
<dbReference type="InterPro" id="IPR023406">
    <property type="entry name" value="Topo_IA_AS"/>
</dbReference>
<protein>
    <recommendedName>
        <fullName evidence="4">DNA topoisomerase</fullName>
        <ecNumber evidence="4">5.6.2.1</ecNumber>
    </recommendedName>
</protein>
<dbReference type="AlphaFoldDB" id="A0A0K0DF89"/>
<evidence type="ECO:0000256" key="3">
    <source>
        <dbReference type="ARBA" id="ARBA00023235"/>
    </source>
</evidence>
<proteinExistence type="inferred from homology"/>
<dbReference type="CDD" id="cd03362">
    <property type="entry name" value="TOPRIM_TopoIA_TopoIII"/>
    <property type="match status" value="1"/>
</dbReference>
<dbReference type="PROSITE" id="PS00396">
    <property type="entry name" value="TOPO_IA_1"/>
    <property type="match status" value="1"/>
</dbReference>
<feature type="domain" description="Topo IA-type catalytic" evidence="5">
    <location>
        <begin position="354"/>
        <end position="765"/>
    </location>
</feature>
<dbReference type="GO" id="GO:0001522">
    <property type="term" value="P:pseudouridine synthesis"/>
    <property type="evidence" value="ECO:0007669"/>
    <property type="project" value="InterPro"/>
</dbReference>
<dbReference type="InterPro" id="IPR003602">
    <property type="entry name" value="Topo_IA_DNA-bd_dom"/>
</dbReference>
<evidence type="ECO:0000256" key="1">
    <source>
        <dbReference type="ARBA" id="ARBA00023029"/>
    </source>
</evidence>
<evidence type="ECO:0000256" key="4">
    <source>
        <dbReference type="RuleBase" id="RU362092"/>
    </source>
</evidence>
<dbReference type="InterPro" id="IPR000380">
    <property type="entry name" value="Topo_IA"/>
</dbReference>
<evidence type="ECO:0000313" key="6">
    <source>
        <dbReference type="Proteomes" id="UP000035642"/>
    </source>
</evidence>
<dbReference type="GO" id="GO:0009982">
    <property type="term" value="F:pseudouridine synthase activity"/>
    <property type="evidence" value="ECO:0007669"/>
    <property type="project" value="InterPro"/>
</dbReference>
<reference evidence="7" key="2">
    <citation type="submission" date="2016-04" db="UniProtKB">
        <authorList>
            <consortium name="WormBaseParasite"/>
        </authorList>
    </citation>
    <scope>IDENTIFICATION</scope>
</reference>
<keyword evidence="1 4" id="KW-0799">Topoisomerase</keyword>
<dbReference type="SUPFAM" id="SSF56712">
    <property type="entry name" value="Prokaryotic type I DNA topoisomerase"/>
    <property type="match status" value="1"/>
</dbReference>
<comment type="catalytic activity">
    <reaction evidence="4">
        <text>ATP-independent breakage of single-stranded DNA, followed by passage and rejoining.</text>
        <dbReference type="EC" id="5.6.2.1"/>
    </reaction>
</comment>
<accession>A0A0K0DF89</accession>
<evidence type="ECO:0000259" key="5">
    <source>
        <dbReference type="PROSITE" id="PS52039"/>
    </source>
</evidence>
<dbReference type="GO" id="GO:0006281">
    <property type="term" value="P:DNA repair"/>
    <property type="evidence" value="ECO:0007669"/>
    <property type="project" value="TreeGrafter"/>
</dbReference>
<dbReference type="GO" id="GO:0006310">
    <property type="term" value="P:DNA recombination"/>
    <property type="evidence" value="ECO:0007669"/>
    <property type="project" value="TreeGrafter"/>
</dbReference>
<dbReference type="InterPro" id="IPR006171">
    <property type="entry name" value="TOPRIM_dom"/>
</dbReference>
<dbReference type="PANTHER" id="PTHR11390:SF20">
    <property type="entry name" value="DNA TOPOISOMERASE 3-BETA-1"/>
    <property type="match status" value="1"/>
</dbReference>
<dbReference type="Gene3D" id="3.40.50.140">
    <property type="match status" value="1"/>
</dbReference>
<dbReference type="Pfam" id="PF01131">
    <property type="entry name" value="Topoisom_bac"/>
    <property type="match status" value="2"/>
</dbReference>
<dbReference type="PANTHER" id="PTHR11390">
    <property type="entry name" value="PROKARYOTIC DNA TOPOISOMERASE"/>
    <property type="match status" value="1"/>
</dbReference>
<dbReference type="GO" id="GO:0006265">
    <property type="term" value="P:DNA topological change"/>
    <property type="evidence" value="ECO:0007669"/>
    <property type="project" value="InterPro"/>
</dbReference>
<dbReference type="InterPro" id="IPR023405">
    <property type="entry name" value="Topo_IA_core_domain"/>
</dbReference>
<dbReference type="InterPro" id="IPR048741">
    <property type="entry name" value="Pus10-like_C"/>
</dbReference>
<keyword evidence="2 4" id="KW-0238">DNA-binding</keyword>
<dbReference type="SMART" id="SM00493">
    <property type="entry name" value="TOPRIM"/>
    <property type="match status" value="1"/>
</dbReference>
<dbReference type="SUPFAM" id="SSF55120">
    <property type="entry name" value="Pseudouridine synthase"/>
    <property type="match status" value="1"/>
</dbReference>
<dbReference type="InterPro" id="IPR013825">
    <property type="entry name" value="Topo_IA_cen_sub2"/>
</dbReference>
<dbReference type="GO" id="GO:0003723">
    <property type="term" value="F:RNA binding"/>
    <property type="evidence" value="ECO:0007669"/>
    <property type="project" value="InterPro"/>
</dbReference>
<keyword evidence="6" id="KW-1185">Reference proteome</keyword>
<dbReference type="InterPro" id="IPR013824">
    <property type="entry name" value="Topo_IA_cen_sub1"/>
</dbReference>
<evidence type="ECO:0000313" key="7">
    <source>
        <dbReference type="WBParaSite" id="ACAC_0000961301-mRNA-1"/>
    </source>
</evidence>
<comment type="function">
    <text evidence="4">Introduces a single-strand break via transesterification at a target site in duplex DNA. Releases the supercoiling and torsional tension of DNA introduced during the DNA replication and transcription by transiently cleaving and rejoining one strand of the DNA duplex. The scissile phosphodiester is attacked by the catalytic tyrosine of the enzyme, resulting in the formation of a DNA-(5'-phosphotyrosyl)-enzyme intermediate and the expulsion of a 3'-OH DNA strand.</text>
</comment>
<dbReference type="InterPro" id="IPR020103">
    <property type="entry name" value="PsdUridine_synth_cat_dom_sf"/>
</dbReference>
<sequence length="937" mass="106422">MPLSLGSDEKVTLHLCSLCQRQVAGEDACAVGVVEKPYECVLCFGLLDPDYISEVCFPYITSFVAEAVKVKLKESPYDATACTLALNLPVSQVLREMVIKRSRADLSGILVSVPYKIRNIDAYLPKLREASGLRFALGTDLQLSITFENNEFSDSDTEFLVNNFPDYFEAGRKRKHSDSHPCTKVSEKVVDLMKLKFGACEARFIASGREDMDVRMLGDGRPFAVELRNCHFTNSLRGIGEEEKKKQYVAYCYSTLPISDELLEKVVKQVPIELLQKTPVRVLKRRALLERSRLIHRMETLRLDSHHFLVRHMGTTVLMVAEKPLLADSIAKILSNRTASKRKGRNGVCSVSEYKGHFQGKPAFFKVTSTCGHVMSLDFPTQFNNWECVDPVDLYTAPTKKIESNPKMRMNDFLAFEANGADYLVLWLDCDKEGENICFEPEPYWVLQCMFETSDGACIHPNWKRDRLFDRDVCQFFLDRVKSAGRGVVTDRTTKESRKDRPVALNTVELMRVASNAFGISPSSTMSIAEHLYTQGFISYPRTETTSYPSNFDLIGTLKQQANNSKWRDVVQKVNMARIYDYIVQHFIATLMGPCIFDVTTIMISCGGERFTLTGRFVKDHGFTEVMPWLNVDEELKLPSLQPGDKVTLKNSSLLARETSPPDYLTESELISLMEKHGIGTDASIPVHISTICQRNYVAVESGRRLVPTKLGISLVHGYWRVDKELVLPTMRAEVETQLNLIAQGKADYQAVRDHVLEMFRQKFVYYVKNIAQVDILFEGDAFHHFFYFARRDWKAVLPMWEVQTIHEIGGYKASAAFLSLLSVFRNILFKETYAVPNSKHGVLQPYGDKKCPLDDFDLVYWHLPSSGKFQGSGGKLARSFVFCPFCYNNPPFESMKEGHGCNHCPHPTCPHSYMYVNDLAVFKTFILFVINALRIL</sequence>
<dbReference type="Pfam" id="PF21238">
    <property type="entry name" value="Pus10_C"/>
    <property type="match status" value="2"/>
</dbReference>
<dbReference type="PROSITE" id="PS52039">
    <property type="entry name" value="TOPO_IA_2"/>
    <property type="match status" value="1"/>
</dbReference>
<dbReference type="Gene3D" id="1.10.460.10">
    <property type="entry name" value="Topoisomerase I, domain 2"/>
    <property type="match status" value="1"/>
</dbReference>
<keyword evidence="3 4" id="KW-0413">Isomerase</keyword>
<reference evidence="6" key="1">
    <citation type="submission" date="2012-09" db="EMBL/GenBank/DDBJ databases">
        <authorList>
            <person name="Martin A.A."/>
        </authorList>
    </citation>
    <scope>NUCLEOTIDE SEQUENCE</scope>
</reference>
<comment type="similarity">
    <text evidence="4">Belongs to the type IA topoisomerase family.</text>
</comment>
<evidence type="ECO:0000256" key="2">
    <source>
        <dbReference type="ARBA" id="ARBA00023125"/>
    </source>
</evidence>
<dbReference type="GO" id="GO:0003677">
    <property type="term" value="F:DNA binding"/>
    <property type="evidence" value="ECO:0007669"/>
    <property type="project" value="UniProtKB-KW"/>
</dbReference>
<dbReference type="Gene3D" id="3.30.70.2510">
    <property type="match status" value="1"/>
</dbReference>
<dbReference type="GO" id="GO:0005634">
    <property type="term" value="C:nucleus"/>
    <property type="evidence" value="ECO:0007669"/>
    <property type="project" value="TreeGrafter"/>
</dbReference>
<dbReference type="WBParaSite" id="ACAC_0000961301-mRNA-1">
    <property type="protein sequence ID" value="ACAC_0000961301-mRNA-1"/>
    <property type="gene ID" value="ACAC_0000961301"/>
</dbReference>
<dbReference type="Proteomes" id="UP000035642">
    <property type="component" value="Unassembled WGS sequence"/>
</dbReference>
<dbReference type="GO" id="GO:0003917">
    <property type="term" value="F:DNA topoisomerase type I (single strand cut, ATP-independent) activity"/>
    <property type="evidence" value="ECO:0007669"/>
    <property type="project" value="UniProtKB-EC"/>
</dbReference>
<dbReference type="PRINTS" id="PR00417">
    <property type="entry name" value="PRTPISMRASEI"/>
</dbReference>
<dbReference type="EC" id="5.6.2.1" evidence="4"/>
<dbReference type="InterPro" id="IPR013497">
    <property type="entry name" value="Topo_IA_cen"/>
</dbReference>
<dbReference type="STRING" id="6313.A0A0K0DF89"/>
<dbReference type="SMART" id="SM00437">
    <property type="entry name" value="TOP1Ac"/>
    <property type="match status" value="1"/>
</dbReference>
<dbReference type="InterPro" id="IPR034144">
    <property type="entry name" value="TOPRIM_TopoIII"/>
</dbReference>
<organism evidence="6 7">
    <name type="scientific">Angiostrongylus cantonensis</name>
    <name type="common">Rat lungworm</name>
    <dbReference type="NCBI Taxonomy" id="6313"/>
    <lineage>
        <taxon>Eukaryota</taxon>
        <taxon>Metazoa</taxon>
        <taxon>Ecdysozoa</taxon>
        <taxon>Nematoda</taxon>
        <taxon>Chromadorea</taxon>
        <taxon>Rhabditida</taxon>
        <taxon>Rhabditina</taxon>
        <taxon>Rhabditomorpha</taxon>
        <taxon>Strongyloidea</taxon>
        <taxon>Metastrongylidae</taxon>
        <taxon>Angiostrongylus</taxon>
    </lineage>
</organism>
<dbReference type="CDD" id="cd00186">
    <property type="entry name" value="TOP1Ac"/>
    <property type="match status" value="1"/>
</dbReference>
<dbReference type="Gene3D" id="2.70.20.10">
    <property type="entry name" value="Topoisomerase I, domain 3"/>
    <property type="match status" value="1"/>
</dbReference>